<feature type="compositionally biased region" description="Basic and acidic residues" evidence="1">
    <location>
        <begin position="41"/>
        <end position="51"/>
    </location>
</feature>
<proteinExistence type="predicted"/>
<feature type="compositionally biased region" description="Basic and acidic residues" evidence="1">
    <location>
        <begin position="59"/>
        <end position="68"/>
    </location>
</feature>
<gene>
    <name evidence="2" type="ORF">PCL_11581</name>
</gene>
<dbReference type="Proteomes" id="UP000245956">
    <property type="component" value="Unassembled WGS sequence"/>
</dbReference>
<evidence type="ECO:0000256" key="1">
    <source>
        <dbReference type="SAM" id="MobiDB-lite"/>
    </source>
</evidence>
<sequence>MEADRSDKVVEAKTGGTSRFFMPVVVLEDVSWGGPILPVEKPPRNDGRSGDFKTSGIRTGHEGPRRKAESMFACSSAHAQPLKSKRGARAGTVRSGGAPLRIVQSVGAVGTGRAVARLRPAWGDFEGVVDIPGPRVVEGGVRRKPVQRDWSF</sequence>
<dbReference type="EMBL" id="LCWV01000007">
    <property type="protein sequence ID" value="PWI71487.1"/>
    <property type="molecule type" value="Genomic_DNA"/>
</dbReference>
<protein>
    <submittedName>
        <fullName evidence="2">Uncharacterized protein</fullName>
    </submittedName>
</protein>
<feature type="region of interest" description="Disordered" evidence="1">
    <location>
        <begin position="35"/>
        <end position="68"/>
    </location>
</feature>
<reference evidence="2 3" key="1">
    <citation type="journal article" date="2016" name="Front. Microbiol.">
        <title>Genome and transcriptome sequences reveal the specific parasitism of the nematophagous Purpureocillium lilacinum 36-1.</title>
        <authorList>
            <person name="Xie J."/>
            <person name="Li S."/>
            <person name="Mo C."/>
            <person name="Xiao X."/>
            <person name="Peng D."/>
            <person name="Wang G."/>
            <person name="Xiao Y."/>
        </authorList>
    </citation>
    <scope>NUCLEOTIDE SEQUENCE [LARGE SCALE GENOMIC DNA]</scope>
    <source>
        <strain evidence="2 3">36-1</strain>
    </source>
</reference>
<evidence type="ECO:0000313" key="3">
    <source>
        <dbReference type="Proteomes" id="UP000245956"/>
    </source>
</evidence>
<accession>A0A2U3EAG9</accession>
<organism evidence="2 3">
    <name type="scientific">Purpureocillium lilacinum</name>
    <name type="common">Paecilomyces lilacinus</name>
    <dbReference type="NCBI Taxonomy" id="33203"/>
    <lineage>
        <taxon>Eukaryota</taxon>
        <taxon>Fungi</taxon>
        <taxon>Dikarya</taxon>
        <taxon>Ascomycota</taxon>
        <taxon>Pezizomycotina</taxon>
        <taxon>Sordariomycetes</taxon>
        <taxon>Hypocreomycetidae</taxon>
        <taxon>Hypocreales</taxon>
        <taxon>Ophiocordycipitaceae</taxon>
        <taxon>Purpureocillium</taxon>
    </lineage>
</organism>
<dbReference type="AlphaFoldDB" id="A0A2U3EAG9"/>
<name>A0A2U3EAG9_PURLI</name>
<evidence type="ECO:0000313" key="2">
    <source>
        <dbReference type="EMBL" id="PWI71487.1"/>
    </source>
</evidence>
<comment type="caution">
    <text evidence="2">The sequence shown here is derived from an EMBL/GenBank/DDBJ whole genome shotgun (WGS) entry which is preliminary data.</text>
</comment>